<dbReference type="Pfam" id="PF11871">
    <property type="entry name" value="DUF3391"/>
    <property type="match status" value="1"/>
</dbReference>
<accession>A0A2P1NPR6</accession>
<dbReference type="GO" id="GO:0008081">
    <property type="term" value="F:phosphoric diester hydrolase activity"/>
    <property type="evidence" value="ECO:0007669"/>
    <property type="project" value="UniProtKB-ARBA"/>
</dbReference>
<keyword evidence="3" id="KW-0378">Hydrolase</keyword>
<dbReference type="RefSeq" id="WP_106847600.1">
    <property type="nucleotide sequence ID" value="NZ_CP027792.1"/>
</dbReference>
<feature type="domain" description="HD-GYP" evidence="2">
    <location>
        <begin position="148"/>
        <end position="343"/>
    </location>
</feature>
<keyword evidence="4" id="KW-1185">Reference proteome</keyword>
<dbReference type="SUPFAM" id="SSF109604">
    <property type="entry name" value="HD-domain/PDEase-like"/>
    <property type="match status" value="1"/>
</dbReference>
<proteinExistence type="predicted"/>
<dbReference type="SMART" id="SM00471">
    <property type="entry name" value="HDc"/>
    <property type="match status" value="1"/>
</dbReference>
<dbReference type="Pfam" id="PF13487">
    <property type="entry name" value="HD_5"/>
    <property type="match status" value="1"/>
</dbReference>
<feature type="region of interest" description="Disordered" evidence="1">
    <location>
        <begin position="66"/>
        <end position="98"/>
    </location>
</feature>
<dbReference type="PROSITE" id="PS51832">
    <property type="entry name" value="HD_GYP"/>
    <property type="match status" value="1"/>
</dbReference>
<protein>
    <submittedName>
        <fullName evidence="3">Phosphohydrolase</fullName>
    </submittedName>
</protein>
<evidence type="ECO:0000256" key="1">
    <source>
        <dbReference type="SAM" id="MobiDB-lite"/>
    </source>
</evidence>
<evidence type="ECO:0000313" key="4">
    <source>
        <dbReference type="Proteomes" id="UP000241829"/>
    </source>
</evidence>
<dbReference type="NCBIfam" id="TIGR00277">
    <property type="entry name" value="HDIG"/>
    <property type="match status" value="1"/>
</dbReference>
<dbReference type="OrthoDB" id="9774747at2"/>
<dbReference type="KEGG" id="melm:C7H73_08695"/>
<dbReference type="AlphaFoldDB" id="A0A2P1NPR6"/>
<dbReference type="InterPro" id="IPR021812">
    <property type="entry name" value="DUF3391"/>
</dbReference>
<organism evidence="3 4">
    <name type="scientific">Pulveribacter suum</name>
    <dbReference type="NCBI Taxonomy" id="2116657"/>
    <lineage>
        <taxon>Bacteria</taxon>
        <taxon>Pseudomonadati</taxon>
        <taxon>Pseudomonadota</taxon>
        <taxon>Betaproteobacteria</taxon>
        <taxon>Burkholderiales</taxon>
        <taxon>Comamonadaceae</taxon>
        <taxon>Pulveribacter</taxon>
    </lineage>
</organism>
<gene>
    <name evidence="3" type="ORF">C7H73_08695</name>
</gene>
<dbReference type="PANTHER" id="PTHR43155">
    <property type="entry name" value="CYCLIC DI-GMP PHOSPHODIESTERASE PA4108-RELATED"/>
    <property type="match status" value="1"/>
</dbReference>
<dbReference type="PANTHER" id="PTHR43155:SF2">
    <property type="entry name" value="CYCLIC DI-GMP PHOSPHODIESTERASE PA4108"/>
    <property type="match status" value="1"/>
</dbReference>
<dbReference type="CDD" id="cd00077">
    <property type="entry name" value="HDc"/>
    <property type="match status" value="1"/>
</dbReference>
<evidence type="ECO:0000259" key="2">
    <source>
        <dbReference type="PROSITE" id="PS51832"/>
    </source>
</evidence>
<dbReference type="Proteomes" id="UP000241829">
    <property type="component" value="Chromosome"/>
</dbReference>
<sequence length="425" mass="47018">MTDSVLIDIEKLRVGMFIQLSVNWIRHPFATSSFRITTPEQIRMLRDSGILSVRYIPSKSTLAEDFQQQAAQTDDVPGDQKRQPSPPAGQDEALSEERDPIEQRVASMRHCMKRHREAALAYDRLAAGSVHQPQHAREQADDLVHSCVQELLGREPCAIRLLACRAEEGAAAHAVNVMILALLLARALGQDAPGLQRVGLAALLHDIGKVEMPLHIAQPGAPLAPADLHRYQAHVGESVAMGQRMGLPSDVLIAIAHHHEFADGSGYPLRLVAEDLTCEGQILALVNRYDRLCNPLQGQAALTPHEAVSQLYSQQRSCFDSAVLGAFIRMMGVYPPGSLVQLVDGRYALVIRVEPSYPLRPWVQVYDEEAPGLELDLALHPQLGIHRSLRPSQLPPQVLQALVPQERICYYFERTTNHPDVEGPE</sequence>
<dbReference type="InterPro" id="IPR003607">
    <property type="entry name" value="HD/PDEase_dom"/>
</dbReference>
<evidence type="ECO:0000313" key="3">
    <source>
        <dbReference type="EMBL" id="AVP59048.1"/>
    </source>
</evidence>
<name>A0A2P1NPR6_9BURK</name>
<dbReference type="InterPro" id="IPR037522">
    <property type="entry name" value="HD_GYP_dom"/>
</dbReference>
<dbReference type="EMBL" id="CP027792">
    <property type="protein sequence ID" value="AVP59048.1"/>
    <property type="molecule type" value="Genomic_DNA"/>
</dbReference>
<dbReference type="InterPro" id="IPR006675">
    <property type="entry name" value="HDIG_dom"/>
</dbReference>
<reference evidence="4" key="1">
    <citation type="submission" date="2018-03" db="EMBL/GenBank/DDBJ databases">
        <title>Genome sequencing of Melaminivora sp. strain SC2-7.</title>
        <authorList>
            <person name="Kim S.-J."/>
            <person name="Heo J."/>
            <person name="Ahn J.-H."/>
            <person name="Kwon S.-W."/>
        </authorList>
    </citation>
    <scope>NUCLEOTIDE SEQUENCE [LARGE SCALE GENOMIC DNA]</scope>
    <source>
        <strain evidence="4">SC2-7</strain>
    </source>
</reference>
<dbReference type="Gene3D" id="1.10.3210.10">
    <property type="entry name" value="Hypothetical protein af1432"/>
    <property type="match status" value="1"/>
</dbReference>